<evidence type="ECO:0000313" key="2">
    <source>
        <dbReference type="Proteomes" id="UP000675163"/>
    </source>
</evidence>
<dbReference type="SMART" id="SM01322">
    <property type="entry name" value="YaeQ"/>
    <property type="match status" value="1"/>
</dbReference>
<keyword evidence="2" id="KW-1185">Reference proteome</keyword>
<dbReference type="PANTHER" id="PTHR38784">
    <property type="entry name" value="SUCROSE PHOSPHORYLASE"/>
    <property type="match status" value="1"/>
</dbReference>
<proteinExistence type="predicted"/>
<reference evidence="1" key="1">
    <citation type="submission" date="2021-02" db="EMBL/GenBank/DDBJ databases">
        <title>Sequencing the genomes of 1000 actinobacteria strains.</title>
        <authorList>
            <person name="Klenk H.-P."/>
        </authorList>
    </citation>
    <scope>NUCLEOTIDE SEQUENCE</scope>
    <source>
        <strain evidence="1">DSM 22850</strain>
    </source>
</reference>
<sequence length="180" mass="19691">MAIGATIHTFEVQLADVDRGVYENFSLRVARHPSETAEYMVTRLLAYCLEYEDGIVFAAGGVSSTDEPAVLVRDLTGQITAWIEIGAPDAARLHFGSKLAGRAAVYTHRDPEKLLTSWAGKTIHHADEIVVRSFEPKFVDEVARALGRRNTLSISATEGTLYLELGDTAVSSEIFEHRAG</sequence>
<gene>
    <name evidence="1" type="ORF">JOF28_002639</name>
</gene>
<dbReference type="InterPro" id="IPR038590">
    <property type="entry name" value="YaeQ_sf"/>
</dbReference>
<protein>
    <submittedName>
        <fullName evidence="1">Uncharacterized protein YaeQ</fullName>
    </submittedName>
</protein>
<dbReference type="Pfam" id="PF07152">
    <property type="entry name" value="YaeQ"/>
    <property type="match status" value="1"/>
</dbReference>
<dbReference type="PIRSF" id="PIRSF011484">
    <property type="entry name" value="YaeQ"/>
    <property type="match status" value="1"/>
</dbReference>
<comment type="caution">
    <text evidence="1">The sequence shown here is derived from an EMBL/GenBank/DDBJ whole genome shotgun (WGS) entry which is preliminary data.</text>
</comment>
<evidence type="ECO:0000313" key="1">
    <source>
        <dbReference type="EMBL" id="MBP1327407.1"/>
    </source>
</evidence>
<dbReference type="EMBL" id="JAFIDA010000001">
    <property type="protein sequence ID" value="MBP1327407.1"/>
    <property type="molecule type" value="Genomic_DNA"/>
</dbReference>
<dbReference type="InterPro" id="IPR009822">
    <property type="entry name" value="YaeQ"/>
</dbReference>
<dbReference type="Proteomes" id="UP000675163">
    <property type="component" value="Unassembled WGS sequence"/>
</dbReference>
<dbReference type="InterPro" id="IPR011335">
    <property type="entry name" value="Restrct_endonuc-II-like"/>
</dbReference>
<accession>A0A940T4N1</accession>
<dbReference type="PANTHER" id="PTHR38784:SF1">
    <property type="entry name" value="SUCROSE PHOSPHORYLASE"/>
    <property type="match status" value="1"/>
</dbReference>
<name>A0A940T4N1_9MICO</name>
<dbReference type="RefSeq" id="WP_209706191.1">
    <property type="nucleotide sequence ID" value="NZ_JAFIDA010000001.1"/>
</dbReference>
<organism evidence="1 2">
    <name type="scientific">Leucobacter exalbidus</name>
    <dbReference type="NCBI Taxonomy" id="662960"/>
    <lineage>
        <taxon>Bacteria</taxon>
        <taxon>Bacillati</taxon>
        <taxon>Actinomycetota</taxon>
        <taxon>Actinomycetes</taxon>
        <taxon>Micrococcales</taxon>
        <taxon>Microbacteriaceae</taxon>
        <taxon>Leucobacter</taxon>
    </lineage>
</organism>
<dbReference type="AlphaFoldDB" id="A0A940T4N1"/>
<dbReference type="Gene3D" id="3.10.640.10">
    <property type="entry name" value="Restriction endonuclease-like alpha-beta roll domain"/>
    <property type="match status" value="1"/>
</dbReference>
<dbReference type="SUPFAM" id="SSF52980">
    <property type="entry name" value="Restriction endonuclease-like"/>
    <property type="match status" value="1"/>
</dbReference>